<dbReference type="PANTHER" id="PTHR34554">
    <property type="entry name" value="RGS1-HXK1-INTERACTING PROTEIN 1"/>
    <property type="match status" value="1"/>
</dbReference>
<dbReference type="GeneID" id="108845914"/>
<dbReference type="RefSeq" id="XP_056860477.1">
    <property type="nucleotide sequence ID" value="XM_057004497.1"/>
</dbReference>
<keyword evidence="1" id="KW-1185">Reference proteome</keyword>
<dbReference type="InterPro" id="IPR053284">
    <property type="entry name" value="RGS1-HXK1_interactor"/>
</dbReference>
<dbReference type="OrthoDB" id="1907298at2759"/>
<reference evidence="1" key="1">
    <citation type="journal article" date="2019" name="Database">
        <title>The radish genome database (RadishGD): an integrated information resource for radish genomics.</title>
        <authorList>
            <person name="Yu H.J."/>
            <person name="Baek S."/>
            <person name="Lee Y.J."/>
            <person name="Cho A."/>
            <person name="Mun J.H."/>
        </authorList>
    </citation>
    <scope>NUCLEOTIDE SEQUENCE [LARGE SCALE GENOMIC DNA]</scope>
    <source>
        <strain evidence="1">cv. WK10039</strain>
    </source>
</reference>
<name>A0A9W3D9R6_RAPSA</name>
<sequence>MNKWETLETKQKFRDLYCKLNKFETFISGSNYSFWGSKSGSNYSTTGIREIASEYSVYEDVVFTKIKESVNVAASHPLMSGTLAFGVGIFALKKTRRFVYYNTLRMFLSEEALLSRADLRVKELRQSMDRLTAES</sequence>
<accession>A0A9W3D9R6</accession>
<dbReference type="Proteomes" id="UP000504610">
    <property type="component" value="Chromosome 3"/>
</dbReference>
<proteinExistence type="predicted"/>
<dbReference type="AlphaFoldDB" id="A0A9W3D9R6"/>
<organism evidence="1 2">
    <name type="scientific">Raphanus sativus</name>
    <name type="common">Radish</name>
    <name type="synonym">Raphanus raphanistrum var. sativus</name>
    <dbReference type="NCBI Taxonomy" id="3726"/>
    <lineage>
        <taxon>Eukaryota</taxon>
        <taxon>Viridiplantae</taxon>
        <taxon>Streptophyta</taxon>
        <taxon>Embryophyta</taxon>
        <taxon>Tracheophyta</taxon>
        <taxon>Spermatophyta</taxon>
        <taxon>Magnoliopsida</taxon>
        <taxon>eudicotyledons</taxon>
        <taxon>Gunneridae</taxon>
        <taxon>Pentapetalae</taxon>
        <taxon>rosids</taxon>
        <taxon>malvids</taxon>
        <taxon>Brassicales</taxon>
        <taxon>Brassicaceae</taxon>
        <taxon>Brassiceae</taxon>
        <taxon>Raphanus</taxon>
    </lineage>
</organism>
<evidence type="ECO:0000313" key="2">
    <source>
        <dbReference type="RefSeq" id="XP_056860477.1"/>
    </source>
</evidence>
<reference evidence="2" key="2">
    <citation type="submission" date="2025-08" db="UniProtKB">
        <authorList>
            <consortium name="RefSeq"/>
        </authorList>
    </citation>
    <scope>IDENTIFICATION</scope>
    <source>
        <tissue evidence="2">Leaf</tissue>
    </source>
</reference>
<evidence type="ECO:0000313" key="1">
    <source>
        <dbReference type="Proteomes" id="UP000504610"/>
    </source>
</evidence>
<dbReference type="PANTHER" id="PTHR34554:SF1">
    <property type="entry name" value="ALANINE-TRNA LIGASE"/>
    <property type="match status" value="1"/>
</dbReference>
<gene>
    <name evidence="2" type="primary">LOC108845914</name>
</gene>
<dbReference type="KEGG" id="rsz:108845914"/>
<protein>
    <submittedName>
        <fullName evidence="2">Uncharacterized protein LOC108845914</fullName>
    </submittedName>
</protein>